<evidence type="ECO:0000256" key="5">
    <source>
        <dbReference type="ARBA" id="ARBA00022723"/>
    </source>
</evidence>
<organism evidence="12">
    <name type="scientific">Triticum aestivum</name>
    <name type="common">Wheat</name>
    <dbReference type="NCBI Taxonomy" id="4565"/>
    <lineage>
        <taxon>Eukaryota</taxon>
        <taxon>Viridiplantae</taxon>
        <taxon>Streptophyta</taxon>
        <taxon>Embryophyta</taxon>
        <taxon>Tracheophyta</taxon>
        <taxon>Spermatophyta</taxon>
        <taxon>Magnoliopsida</taxon>
        <taxon>Liliopsida</taxon>
        <taxon>Poales</taxon>
        <taxon>Poaceae</taxon>
        <taxon>BOP clade</taxon>
        <taxon>Pooideae</taxon>
        <taxon>Triticodae</taxon>
        <taxon>Triticeae</taxon>
        <taxon>Triticinae</taxon>
        <taxon>Triticum</taxon>
    </lineage>
</organism>
<evidence type="ECO:0000313" key="13">
    <source>
        <dbReference type="Proteomes" id="UP000019116"/>
    </source>
</evidence>
<dbReference type="SMR" id="A0A3B6NPC9"/>
<dbReference type="InterPro" id="IPR012334">
    <property type="entry name" value="Pectin_lyas_fold"/>
</dbReference>
<feature type="chain" id="PRO_5043076445" description="Pectate lyase" evidence="10">
    <location>
        <begin position="33"/>
        <end position="427"/>
    </location>
</feature>
<dbReference type="Pfam" id="PF04431">
    <property type="entry name" value="Pec_lyase_N"/>
    <property type="match status" value="1"/>
</dbReference>
<dbReference type="Pfam" id="PF00544">
    <property type="entry name" value="Pectate_lyase_4"/>
    <property type="match status" value="1"/>
</dbReference>
<keyword evidence="8" id="KW-0325">Glycoprotein</keyword>
<gene>
    <name evidence="12" type="primary">LOC123127312</name>
</gene>
<dbReference type="GO" id="GO:0046872">
    <property type="term" value="F:metal ion binding"/>
    <property type="evidence" value="ECO:0007669"/>
    <property type="project" value="UniProtKB-KW"/>
</dbReference>
<dbReference type="Gramene" id="TraesCAD_scaffold_031803_01G000500.1">
    <property type="protein sequence ID" value="TraesCAD_scaffold_031803_01G000500.1"/>
    <property type="gene ID" value="TraesCAD_scaffold_031803_01G000500"/>
</dbReference>
<dbReference type="GO" id="GO:0045490">
    <property type="term" value="P:pectin catabolic process"/>
    <property type="evidence" value="ECO:0007669"/>
    <property type="project" value="UniProtKB-UniPathway"/>
</dbReference>
<dbReference type="GO" id="GO:0030570">
    <property type="term" value="F:pectate lyase activity"/>
    <property type="evidence" value="ECO:0007669"/>
    <property type="project" value="UniProtKB-EC"/>
</dbReference>
<dbReference type="SUPFAM" id="SSF51126">
    <property type="entry name" value="Pectin lyase-like"/>
    <property type="match status" value="1"/>
</dbReference>
<protein>
    <recommendedName>
        <fullName evidence="4 10">Pectate lyase</fullName>
        <ecNumber evidence="4 10">4.2.2.2</ecNumber>
    </recommendedName>
</protein>
<dbReference type="Gramene" id="TraesCLE_scaffold_111181_01G000200.1">
    <property type="protein sequence ID" value="TraesCLE_scaffold_111181_01G000200.1"/>
    <property type="gene ID" value="TraesCLE_scaffold_111181_01G000200"/>
</dbReference>
<dbReference type="RefSeq" id="XP_044402896.1">
    <property type="nucleotide sequence ID" value="XM_044546961.1"/>
</dbReference>
<comment type="similarity">
    <text evidence="3 10">Belongs to the polysaccharide lyase 1 family.</text>
</comment>
<reference evidence="12" key="2">
    <citation type="submission" date="2018-10" db="UniProtKB">
        <authorList>
            <consortium name="EnsemblPlants"/>
        </authorList>
    </citation>
    <scope>IDENTIFICATION</scope>
</reference>
<evidence type="ECO:0000256" key="2">
    <source>
        <dbReference type="ARBA" id="ARBA00005220"/>
    </source>
</evidence>
<dbReference type="Gene3D" id="2.160.20.10">
    <property type="entry name" value="Single-stranded right-handed beta-helix, Pectin lyase-like"/>
    <property type="match status" value="1"/>
</dbReference>
<dbReference type="Gramene" id="TraesJAG6A03G03303650.1">
    <property type="protein sequence ID" value="TraesJAG6A03G03303650.1"/>
    <property type="gene ID" value="TraesJAG6A03G03303650"/>
</dbReference>
<dbReference type="PANTHER" id="PTHR31683:SF208">
    <property type="entry name" value="PECTATE LYASE"/>
    <property type="match status" value="1"/>
</dbReference>
<keyword evidence="9 10" id="KW-0456">Lyase</keyword>
<evidence type="ECO:0000256" key="9">
    <source>
        <dbReference type="ARBA" id="ARBA00023239"/>
    </source>
</evidence>
<evidence type="ECO:0000256" key="4">
    <source>
        <dbReference type="ARBA" id="ARBA00012272"/>
    </source>
</evidence>
<accession>A0A3B6NPC9</accession>
<dbReference type="InterPro" id="IPR018082">
    <property type="entry name" value="AmbAllergen"/>
</dbReference>
<dbReference type="AlphaFoldDB" id="A0A3B6NPC9"/>
<proteinExistence type="inferred from homology"/>
<sequence>MSMDRSLQWSRPASLLLLGAAFLAAAAAVTSANPAYNPDPYSVVDHFNRAVHRSTSPRRALSSDKSKKAKYTGPCMATNPIDRCWRCRKDWATDRQRMARCAKGFGRETTGGLKGKIYTVTDPNDDDFTNPRPGSLRWGVVQTEPLWIIFARDMVINASQEIIIQSDKTIDGRGAQVHVANGGGLTVQHQNNVIINNLHVHGIKHTDGGNVSMTATHSTIRTRADGDGVSIFNATKVWVDHLSMDNCEDGMVDVVAMSTAVTISNTHLAHHNDVMLFGADDKKPEDKVMQVTVAFNHFGRGLVQRMPRCRYGFFHVVNNDYTNWLMYAIGGSSAPTILSQGNRYRAPPNMAAKEVTKRDYAPESEWKNWVWISDGDLMINDAYFTTSGGQIGQKLNGKDLIKPKPGEYVRRLTRFAGPLDCNPGSPC</sequence>
<dbReference type="Gramene" id="TraesCS6A02G184500.1">
    <property type="protein sequence ID" value="TraesCS6A02G184500.1"/>
    <property type="gene ID" value="TraesCS6A02G184500"/>
</dbReference>
<evidence type="ECO:0000256" key="10">
    <source>
        <dbReference type="RuleBase" id="RU361123"/>
    </source>
</evidence>
<evidence type="ECO:0000256" key="1">
    <source>
        <dbReference type="ARBA" id="ARBA00000695"/>
    </source>
</evidence>
<dbReference type="EC" id="4.2.2.2" evidence="4 10"/>
<dbReference type="UniPathway" id="UPA00545">
    <property type="reaction ID" value="UER00824"/>
</dbReference>
<dbReference type="Gramene" id="TraesLAC6A03G03264230.1">
    <property type="protein sequence ID" value="TraesLAC6A03G03264230.1"/>
    <property type="gene ID" value="TraesLAC6A03G03264230"/>
</dbReference>
<keyword evidence="7 10" id="KW-0106">Calcium</keyword>
<dbReference type="PANTHER" id="PTHR31683">
    <property type="entry name" value="PECTATE LYASE 18-RELATED"/>
    <property type="match status" value="1"/>
</dbReference>
<keyword evidence="5 10" id="KW-0479">Metal-binding</keyword>
<dbReference type="InterPro" id="IPR011050">
    <property type="entry name" value="Pectin_lyase_fold/virulence"/>
</dbReference>
<comment type="pathway">
    <text evidence="2 10">Glycan metabolism; pectin degradation; 2-dehydro-3-deoxy-D-gluconate from pectin: step 2/5.</text>
</comment>
<feature type="domain" description="Pectate lyase" evidence="11">
    <location>
        <begin position="153"/>
        <end position="350"/>
    </location>
</feature>
<evidence type="ECO:0000256" key="6">
    <source>
        <dbReference type="ARBA" id="ARBA00022729"/>
    </source>
</evidence>
<dbReference type="SMART" id="SM00656">
    <property type="entry name" value="Amb_all"/>
    <property type="match status" value="1"/>
</dbReference>
<evidence type="ECO:0000256" key="7">
    <source>
        <dbReference type="ARBA" id="ARBA00022837"/>
    </source>
</evidence>
<dbReference type="Proteomes" id="UP000019116">
    <property type="component" value="Chromosome 6A"/>
</dbReference>
<comment type="catalytic activity">
    <reaction evidence="1 10">
        <text>Eliminative cleavage of (1-&gt;4)-alpha-D-galacturonan to give oligosaccharides with 4-deoxy-alpha-D-galact-4-enuronosyl groups at their non-reducing ends.</text>
        <dbReference type="EC" id="4.2.2.2"/>
    </reaction>
</comment>
<dbReference type="Gramene" id="TraesCLE_scaffold_189885_01G000100.1">
    <property type="protein sequence ID" value="TraesCLE_scaffold_189885_01G000100.1"/>
    <property type="gene ID" value="TraesCLE_scaffold_189885_01G000100"/>
</dbReference>
<feature type="signal peptide" evidence="10">
    <location>
        <begin position="1"/>
        <end position="32"/>
    </location>
</feature>
<evidence type="ECO:0000256" key="3">
    <source>
        <dbReference type="ARBA" id="ARBA00010980"/>
    </source>
</evidence>
<evidence type="ECO:0000313" key="12">
    <source>
        <dbReference type="EnsemblPlants" id="TraesCS6A02G184500.1"/>
    </source>
</evidence>
<keyword evidence="6 10" id="KW-0732">Signal</keyword>
<dbReference type="InterPro" id="IPR002022">
    <property type="entry name" value="Pec_lyase"/>
</dbReference>
<keyword evidence="13" id="KW-1185">Reference proteome</keyword>
<dbReference type="EnsemblPlants" id="TraesCS6A02G184500.1">
    <property type="protein sequence ID" value="TraesCS6A02G184500.1"/>
    <property type="gene ID" value="TraesCS6A02G184500"/>
</dbReference>
<dbReference type="PRINTS" id="PR00807">
    <property type="entry name" value="AMBALLERGEN"/>
</dbReference>
<evidence type="ECO:0000256" key="8">
    <source>
        <dbReference type="ARBA" id="ARBA00023180"/>
    </source>
</evidence>
<dbReference type="InterPro" id="IPR007524">
    <property type="entry name" value="Pec_lyase_N"/>
</dbReference>
<reference evidence="12" key="1">
    <citation type="submission" date="2018-08" db="EMBL/GenBank/DDBJ databases">
        <authorList>
            <person name="Rossello M."/>
        </authorList>
    </citation>
    <scope>NUCLEOTIDE SEQUENCE [LARGE SCALE GENOMIC DNA]</scope>
    <source>
        <strain evidence="12">cv. Chinese Spring</strain>
    </source>
</reference>
<dbReference type="Gramene" id="TraesKAR6A01G0135500.1">
    <property type="protein sequence ID" value="cds.TraesKAR6A01G0135500.1"/>
    <property type="gene ID" value="TraesKAR6A01G0135500"/>
</dbReference>
<evidence type="ECO:0000259" key="11">
    <source>
        <dbReference type="SMART" id="SM00656"/>
    </source>
</evidence>
<dbReference type="GeneID" id="123127312"/>
<dbReference type="OrthoDB" id="1637350at2759"/>
<dbReference type="InterPro" id="IPR045032">
    <property type="entry name" value="PEL"/>
</dbReference>
<comment type="cofactor">
    <cofactor evidence="10">
        <name>Ca(2+)</name>
        <dbReference type="ChEBI" id="CHEBI:29108"/>
    </cofactor>
    <text evidence="10">Binds 1 Ca(2+) ion. Required for its activity.</text>
</comment>
<dbReference type="OMA" id="REYTAYP"/>
<dbReference type="Gramene" id="TraesCS6A03G0461300.1">
    <property type="protein sequence ID" value="TraesCS6A03G0461300.1.CDS"/>
    <property type="gene ID" value="TraesCS6A03G0461300"/>
</dbReference>
<name>A0A3B6NPC9_WHEAT</name>